<dbReference type="PANTHER" id="PTHR43244">
    <property type="match status" value="1"/>
</dbReference>
<dbReference type="Pfam" id="PF00296">
    <property type="entry name" value="Bac_luciferase"/>
    <property type="match status" value="1"/>
</dbReference>
<dbReference type="Gene3D" id="3.20.20.30">
    <property type="entry name" value="Luciferase-like domain"/>
    <property type="match status" value="1"/>
</dbReference>
<evidence type="ECO:0000256" key="1">
    <source>
        <dbReference type="ARBA" id="ARBA00023002"/>
    </source>
</evidence>
<evidence type="ECO:0000313" key="3">
    <source>
        <dbReference type="EMBL" id="CAB4880932.1"/>
    </source>
</evidence>
<dbReference type="EMBL" id="CAFBLJ010000122">
    <property type="protein sequence ID" value="CAB4880932.1"/>
    <property type="molecule type" value="Genomic_DNA"/>
</dbReference>
<dbReference type="InterPro" id="IPR011251">
    <property type="entry name" value="Luciferase-like_dom"/>
</dbReference>
<dbReference type="AlphaFoldDB" id="A0A6J7ECF8"/>
<dbReference type="InterPro" id="IPR036661">
    <property type="entry name" value="Luciferase-like_sf"/>
</dbReference>
<accession>A0A6J7ECF8</accession>
<sequence>MSNNITLEAEITPGMPVQQVIELARLAEDVGFDRLGISDVVFWHDCFMLLGLVAQSTTRIELGPMVTNPYSRHPAVLAGIAATLHDVSNGRAFMGMGVGAGLEAVGETYPRPVAHVRDAVTVMRSLLRGETVNYQGETITVNDSRLQHVDPSNPAHVPMSIGTRSPQMMRLAGEIADIALVGGRYLSPSLAANYRSFIAEGAQRVGRDIASVEVAPRVTLCVSSDGDLARRSVKRYVAHYIALIRPAELNERMGLDADWYSRVDAALARSTGWYFDHDRYDDPEIFSLIADELVTSFAIVGTPDECKDLARGILDLGFNSISMNLSFPVGNGMYQGLRDTLEGFGTVIDAVRSGR</sequence>
<reference evidence="3" key="1">
    <citation type="submission" date="2020-05" db="EMBL/GenBank/DDBJ databases">
        <authorList>
            <person name="Chiriac C."/>
            <person name="Salcher M."/>
            <person name="Ghai R."/>
            <person name="Kavagutti S V."/>
        </authorList>
    </citation>
    <scope>NUCLEOTIDE SEQUENCE</scope>
</reference>
<dbReference type="SUPFAM" id="SSF51679">
    <property type="entry name" value="Bacterial luciferase-like"/>
    <property type="match status" value="1"/>
</dbReference>
<dbReference type="GO" id="GO:0016705">
    <property type="term" value="F:oxidoreductase activity, acting on paired donors, with incorporation or reduction of molecular oxygen"/>
    <property type="evidence" value="ECO:0007669"/>
    <property type="project" value="InterPro"/>
</dbReference>
<gene>
    <name evidence="3" type="ORF">UFOPK3304_01637</name>
</gene>
<keyword evidence="1" id="KW-0560">Oxidoreductase</keyword>
<organism evidence="3">
    <name type="scientific">freshwater metagenome</name>
    <dbReference type="NCBI Taxonomy" id="449393"/>
    <lineage>
        <taxon>unclassified sequences</taxon>
        <taxon>metagenomes</taxon>
        <taxon>ecological metagenomes</taxon>
    </lineage>
</organism>
<evidence type="ECO:0000259" key="2">
    <source>
        <dbReference type="Pfam" id="PF00296"/>
    </source>
</evidence>
<proteinExistence type="predicted"/>
<protein>
    <submittedName>
        <fullName evidence="3">Unannotated protein</fullName>
    </submittedName>
</protein>
<name>A0A6J7ECF8_9ZZZZ</name>
<feature type="domain" description="Luciferase-like" evidence="2">
    <location>
        <begin position="13"/>
        <end position="318"/>
    </location>
</feature>
<dbReference type="PANTHER" id="PTHR43244:SF1">
    <property type="entry name" value="5,10-METHYLENETETRAHYDROMETHANOPTERIN REDUCTASE"/>
    <property type="match status" value="1"/>
</dbReference>
<dbReference type="InterPro" id="IPR050564">
    <property type="entry name" value="F420-G6PD/mer"/>
</dbReference>